<proteinExistence type="predicted"/>
<reference evidence="1 2" key="1">
    <citation type="submission" date="2020-02" db="EMBL/GenBank/DDBJ databases">
        <title>Complete genome sequences of six Lactobacillus iners strains isolated from the human vagina.</title>
        <authorList>
            <person name="France M.T."/>
            <person name="Rutt L."/>
            <person name="Narina S."/>
            <person name="Arbaugh S."/>
            <person name="Humphrys M.S."/>
            <person name="Ma B."/>
            <person name="Hayward M.R."/>
            <person name="Relman D."/>
            <person name="Kwon D.S."/>
            <person name="Ravel J."/>
        </authorList>
    </citation>
    <scope>NUCLEOTIDE SEQUENCE [LARGE SCALE GENOMIC DNA]</scope>
    <source>
        <strain evidence="1 2">C0210C1</strain>
    </source>
</reference>
<evidence type="ECO:0000313" key="1">
    <source>
        <dbReference type="EMBL" id="QIH24207.1"/>
    </source>
</evidence>
<gene>
    <name evidence="1" type="ORF">G6Z83_05940</name>
</gene>
<evidence type="ECO:0000313" key="2">
    <source>
        <dbReference type="Proteomes" id="UP000501676"/>
    </source>
</evidence>
<sequence length="61" mass="7010">MKELDVVRLKEDDKEISKGTKGTIVLIYDDKNCEVDFFDKDGDTIDVVMTPLNKLELIESF</sequence>
<dbReference type="Pfam" id="PF16277">
    <property type="entry name" value="DUF4926"/>
    <property type="match status" value="1"/>
</dbReference>
<protein>
    <submittedName>
        <fullName evidence="1">DUF4926 domain-containing protein</fullName>
    </submittedName>
</protein>
<dbReference type="Proteomes" id="UP000501676">
    <property type="component" value="Chromosome"/>
</dbReference>
<name>A0A6G7B9S3_9LACO</name>
<dbReference type="AlphaFoldDB" id="A0A6G7B9S3"/>
<dbReference type="RefSeq" id="WP_006736563.1">
    <property type="nucleotide sequence ID" value="NZ_CP049228.1"/>
</dbReference>
<dbReference type="EMBL" id="CP049228">
    <property type="protein sequence ID" value="QIH24207.1"/>
    <property type="molecule type" value="Genomic_DNA"/>
</dbReference>
<organism evidence="1 2">
    <name type="scientific">Lactobacillus iners</name>
    <dbReference type="NCBI Taxonomy" id="147802"/>
    <lineage>
        <taxon>Bacteria</taxon>
        <taxon>Bacillati</taxon>
        <taxon>Bacillota</taxon>
        <taxon>Bacilli</taxon>
        <taxon>Lactobacillales</taxon>
        <taxon>Lactobacillaceae</taxon>
        <taxon>Lactobacillus</taxon>
    </lineage>
</organism>
<accession>A0A6G7B9S3</accession>
<dbReference type="InterPro" id="IPR032568">
    <property type="entry name" value="DUF4926"/>
</dbReference>